<comment type="caution">
    <text evidence="3">The sequence shown here is derived from an EMBL/GenBank/DDBJ whole genome shotgun (WGS) entry which is preliminary data.</text>
</comment>
<keyword evidence="4" id="KW-1185">Reference proteome</keyword>
<evidence type="ECO:0000313" key="3">
    <source>
        <dbReference type="EMBL" id="TNV85533.1"/>
    </source>
</evidence>
<feature type="coiled-coil region" evidence="1">
    <location>
        <begin position="439"/>
        <end position="473"/>
    </location>
</feature>
<feature type="compositionally biased region" description="Polar residues" evidence="2">
    <location>
        <begin position="321"/>
        <end position="351"/>
    </location>
</feature>
<feature type="compositionally biased region" description="Low complexity" evidence="2">
    <location>
        <begin position="352"/>
        <end position="366"/>
    </location>
</feature>
<feature type="region of interest" description="Disordered" evidence="2">
    <location>
        <begin position="321"/>
        <end position="371"/>
    </location>
</feature>
<feature type="compositionally biased region" description="Basic residues" evidence="2">
    <location>
        <begin position="640"/>
        <end position="657"/>
    </location>
</feature>
<dbReference type="Proteomes" id="UP000785679">
    <property type="component" value="Unassembled WGS sequence"/>
</dbReference>
<sequence length="733" mass="82681">MNLTPSSTHKAFDGAHFHNTSQNFGHIYIKSDQKLDDQYLQPTDNKYSQSGMNSPDIKLRNDYTKQHPNKFLVADDTANSSMRKDESRLMAGITTISHVNSNSQTMNINGQGVASGKTMMLIVRNNESLDEGFSSVGQSQEGLQDQYIGNTGNNGDDEMLLTRTEAGMSFQFGSNVCSTQRSIAIPSANNAGEFEKRISDIKARLTEIKNSINTSEVAVVEQRQMEHLRVPSPVKRPSIFPYYHQQSVSSAYDLPQQQKQPSSKEFPRNNSVQSLDQRLVHGKNSLQSQASSHHNAQSEKQLYEPLTTDMVLSSDQNTNYSVAHQSSQQNAQLSTSQYKRSPSPLQTPKPVSSQQHNSSLQQHHQSVASLHSHQNHMLLHNSSSQQDLSNEHLLAQQIIQMREQSDKERKRHEQQMLIMQGEIASMCEVMSQHMQQRKQKRTTRVNTDKRERIAELERQVQQLTHVIEKQTIDTSKAGGDHSGEYSMAEQVTTIEQKMNRLNHNVSQSSMGGGQTENEMLRAQVRTLQSENEAIRKSFSLSYQELLDAFNTYKKQMDEDLQRKQSETETMLRNEVESKTAQVNQLNNENAFLRQKIARIKEVFDIKSPPRGSNRENYAPNKQANDENLKTPGQKTTVKKETKKKTTSQSSLRKKHLRQPSNSRQSQSTNKTFDRIVGAGVENTSQDKSYNPIRRGGSIQSFRSFNNGSVSISHGNTSNVTGMMSALGKGSMIL</sequence>
<dbReference type="OrthoDB" id="327812at2759"/>
<feature type="region of interest" description="Disordered" evidence="2">
    <location>
        <begin position="252"/>
        <end position="271"/>
    </location>
</feature>
<dbReference type="EMBL" id="RRYP01001750">
    <property type="protein sequence ID" value="TNV85533.1"/>
    <property type="molecule type" value="Genomic_DNA"/>
</dbReference>
<accession>A0A8J8T8S3</accession>
<evidence type="ECO:0000313" key="4">
    <source>
        <dbReference type="Proteomes" id="UP000785679"/>
    </source>
</evidence>
<gene>
    <name evidence="3" type="ORF">FGO68_gene10535</name>
</gene>
<feature type="coiled-coil region" evidence="1">
    <location>
        <begin position="568"/>
        <end position="602"/>
    </location>
</feature>
<dbReference type="AlphaFoldDB" id="A0A8J8T8S3"/>
<feature type="region of interest" description="Disordered" evidence="2">
    <location>
        <begin position="603"/>
        <end position="692"/>
    </location>
</feature>
<protein>
    <submittedName>
        <fullName evidence="3">Uncharacterized protein</fullName>
    </submittedName>
</protein>
<evidence type="ECO:0000256" key="1">
    <source>
        <dbReference type="SAM" id="Coils"/>
    </source>
</evidence>
<reference evidence="3" key="1">
    <citation type="submission" date="2019-06" db="EMBL/GenBank/DDBJ databases">
        <authorList>
            <person name="Zheng W."/>
        </authorList>
    </citation>
    <scope>NUCLEOTIDE SEQUENCE</scope>
    <source>
        <strain evidence="3">QDHG01</strain>
    </source>
</reference>
<name>A0A8J8T8S3_HALGN</name>
<feature type="compositionally biased region" description="Polar residues" evidence="2">
    <location>
        <begin position="658"/>
        <end position="670"/>
    </location>
</feature>
<organism evidence="3 4">
    <name type="scientific">Halteria grandinella</name>
    <dbReference type="NCBI Taxonomy" id="5974"/>
    <lineage>
        <taxon>Eukaryota</taxon>
        <taxon>Sar</taxon>
        <taxon>Alveolata</taxon>
        <taxon>Ciliophora</taxon>
        <taxon>Intramacronucleata</taxon>
        <taxon>Spirotrichea</taxon>
        <taxon>Stichotrichia</taxon>
        <taxon>Sporadotrichida</taxon>
        <taxon>Halteriidae</taxon>
        <taxon>Halteria</taxon>
    </lineage>
</organism>
<proteinExistence type="predicted"/>
<evidence type="ECO:0000256" key="2">
    <source>
        <dbReference type="SAM" id="MobiDB-lite"/>
    </source>
</evidence>
<keyword evidence="1" id="KW-0175">Coiled coil</keyword>